<dbReference type="AlphaFoldDB" id="A0A9P6DZG8"/>
<name>A0A9P6DZG8_9AGAM</name>
<dbReference type="InterPro" id="IPR027806">
    <property type="entry name" value="HARBI1_dom"/>
</dbReference>
<dbReference type="OrthoDB" id="2649667at2759"/>
<evidence type="ECO:0000256" key="1">
    <source>
        <dbReference type="ARBA" id="ARBA00001968"/>
    </source>
</evidence>
<gene>
    <name evidence="4" type="ORF">BS47DRAFT_1262210</name>
</gene>
<sequence length="99" mass="11374">LISLPNLRIIDYVVGHTGSTHDSTCFQDSCISKEHESLFSPGEWIWADSAYPVTTWCVPPYWKPYCEIPQNQWFNTLLAHIQIKSEHTVGYLKSQFASL</sequence>
<organism evidence="4 5">
    <name type="scientific">Hydnum rufescens UP504</name>
    <dbReference type="NCBI Taxonomy" id="1448309"/>
    <lineage>
        <taxon>Eukaryota</taxon>
        <taxon>Fungi</taxon>
        <taxon>Dikarya</taxon>
        <taxon>Basidiomycota</taxon>
        <taxon>Agaricomycotina</taxon>
        <taxon>Agaricomycetes</taxon>
        <taxon>Cantharellales</taxon>
        <taxon>Hydnaceae</taxon>
        <taxon>Hydnum</taxon>
    </lineage>
</organism>
<reference evidence="4" key="1">
    <citation type="journal article" date="2020" name="Nat. Commun.">
        <title>Large-scale genome sequencing of mycorrhizal fungi provides insights into the early evolution of symbiotic traits.</title>
        <authorList>
            <person name="Miyauchi S."/>
            <person name="Kiss E."/>
            <person name="Kuo A."/>
            <person name="Drula E."/>
            <person name="Kohler A."/>
            <person name="Sanchez-Garcia M."/>
            <person name="Morin E."/>
            <person name="Andreopoulos B."/>
            <person name="Barry K.W."/>
            <person name="Bonito G."/>
            <person name="Buee M."/>
            <person name="Carver A."/>
            <person name="Chen C."/>
            <person name="Cichocki N."/>
            <person name="Clum A."/>
            <person name="Culley D."/>
            <person name="Crous P.W."/>
            <person name="Fauchery L."/>
            <person name="Girlanda M."/>
            <person name="Hayes R.D."/>
            <person name="Keri Z."/>
            <person name="LaButti K."/>
            <person name="Lipzen A."/>
            <person name="Lombard V."/>
            <person name="Magnuson J."/>
            <person name="Maillard F."/>
            <person name="Murat C."/>
            <person name="Nolan M."/>
            <person name="Ohm R.A."/>
            <person name="Pangilinan J."/>
            <person name="Pereira M.F."/>
            <person name="Perotto S."/>
            <person name="Peter M."/>
            <person name="Pfister S."/>
            <person name="Riley R."/>
            <person name="Sitrit Y."/>
            <person name="Stielow J.B."/>
            <person name="Szollosi G."/>
            <person name="Zifcakova L."/>
            <person name="Stursova M."/>
            <person name="Spatafora J.W."/>
            <person name="Tedersoo L."/>
            <person name="Vaario L.M."/>
            <person name="Yamada A."/>
            <person name="Yan M."/>
            <person name="Wang P."/>
            <person name="Xu J."/>
            <person name="Bruns T."/>
            <person name="Baldrian P."/>
            <person name="Vilgalys R."/>
            <person name="Dunand C."/>
            <person name="Henrissat B."/>
            <person name="Grigoriev I.V."/>
            <person name="Hibbett D."/>
            <person name="Nagy L.G."/>
            <person name="Martin F.M."/>
        </authorList>
    </citation>
    <scope>NUCLEOTIDE SEQUENCE</scope>
    <source>
        <strain evidence="4">UP504</strain>
    </source>
</reference>
<feature type="non-terminal residue" evidence="4">
    <location>
        <position position="1"/>
    </location>
</feature>
<comment type="caution">
    <text evidence="4">The sequence shown here is derived from an EMBL/GenBank/DDBJ whole genome shotgun (WGS) entry which is preliminary data.</text>
</comment>
<feature type="domain" description="DDE Tnp4" evidence="3">
    <location>
        <begin position="3"/>
        <end position="99"/>
    </location>
</feature>
<proteinExistence type="predicted"/>
<feature type="non-terminal residue" evidence="4">
    <location>
        <position position="99"/>
    </location>
</feature>
<evidence type="ECO:0000259" key="3">
    <source>
        <dbReference type="Pfam" id="PF13359"/>
    </source>
</evidence>
<dbReference type="GO" id="GO:0046872">
    <property type="term" value="F:metal ion binding"/>
    <property type="evidence" value="ECO:0007669"/>
    <property type="project" value="UniProtKB-KW"/>
</dbReference>
<evidence type="ECO:0000313" key="5">
    <source>
        <dbReference type="Proteomes" id="UP000886523"/>
    </source>
</evidence>
<keyword evidence="2" id="KW-0479">Metal-binding</keyword>
<dbReference type="Pfam" id="PF13359">
    <property type="entry name" value="DDE_Tnp_4"/>
    <property type="match status" value="1"/>
</dbReference>
<dbReference type="Proteomes" id="UP000886523">
    <property type="component" value="Unassembled WGS sequence"/>
</dbReference>
<comment type="cofactor">
    <cofactor evidence="1">
        <name>a divalent metal cation</name>
        <dbReference type="ChEBI" id="CHEBI:60240"/>
    </cofactor>
</comment>
<accession>A0A9P6DZG8</accession>
<protein>
    <recommendedName>
        <fullName evidence="3">DDE Tnp4 domain-containing protein</fullName>
    </recommendedName>
</protein>
<evidence type="ECO:0000256" key="2">
    <source>
        <dbReference type="ARBA" id="ARBA00022723"/>
    </source>
</evidence>
<dbReference type="EMBL" id="MU128944">
    <property type="protein sequence ID" value="KAF9515965.1"/>
    <property type="molecule type" value="Genomic_DNA"/>
</dbReference>
<evidence type="ECO:0000313" key="4">
    <source>
        <dbReference type="EMBL" id="KAF9515965.1"/>
    </source>
</evidence>
<keyword evidence="5" id="KW-1185">Reference proteome</keyword>